<proteinExistence type="inferred from homology"/>
<keyword evidence="9" id="KW-1185">Reference proteome</keyword>
<feature type="region of interest" description="Disordered" evidence="6">
    <location>
        <begin position="113"/>
        <end position="182"/>
    </location>
</feature>
<dbReference type="EC" id="3.1.4.-" evidence="5"/>
<gene>
    <name evidence="8" type="ORF">CLUMA_CG003789</name>
</gene>
<sequence length="479" mass="56029">MFHENERSVDVELLAECGQIAHRLRTLERTWAIELKELQKQSLINFGLPPLSSSLSLTQKLNEIFDNNEHSSALAINYEVNDPEIVNHLRYLEDIAIKISHQQDLLNQTVGHKRATKTTNNRKTFSKSNMNYSSATAKNNNNDLTTSPTGVHELKNDQYQQQQQQPCTTSGVGSSRDNNNKCLAFDDAENESNQFNNKQYQNIYHQQQQLCAKVNNNDLKMLLHELKRKVDFTEKMNWLSLSNRPNPPPQRKTSLPKHSDVKTKFIEICQTTLSDDVKVALRLPSFDSYDYEDYEILHLMEMMFVELNFIEKFHISPARLQEWLYEVYKHYNDVPFHNFRHCFCVSQMMYAITWQTNLISRLGEMDVFILLISCICHDLDHPGYNNVYQINAKTELALRYNDISPLENHHCSIAFRLLEFPDCNLLENITKDMYKELREGIIRCILATDMARHNDILTQFREIIPIFDYKNNSHKNLVS</sequence>
<dbReference type="Gene3D" id="1.10.1300.10">
    <property type="entry name" value="3'5'-cyclic nucleotide phosphodiesterase, catalytic domain"/>
    <property type="match status" value="1"/>
</dbReference>
<dbReference type="InterPro" id="IPR023088">
    <property type="entry name" value="PDEase"/>
</dbReference>
<evidence type="ECO:0000259" key="7">
    <source>
        <dbReference type="PROSITE" id="PS51845"/>
    </source>
</evidence>
<feature type="binding site" evidence="4">
    <location>
        <position position="341"/>
    </location>
    <ligand>
        <name>Zn(2+)</name>
        <dbReference type="ChEBI" id="CHEBI:29105"/>
        <label>1</label>
    </ligand>
</feature>
<dbReference type="SUPFAM" id="SSF109604">
    <property type="entry name" value="HD-domain/PDEase-like"/>
    <property type="match status" value="1"/>
</dbReference>
<dbReference type="AlphaFoldDB" id="A0A1J1HU96"/>
<evidence type="ECO:0000256" key="1">
    <source>
        <dbReference type="ARBA" id="ARBA00022723"/>
    </source>
</evidence>
<accession>A0A1J1HU96</accession>
<dbReference type="Proteomes" id="UP000183832">
    <property type="component" value="Unassembled WGS sequence"/>
</dbReference>
<dbReference type="InterPro" id="IPR003607">
    <property type="entry name" value="HD/PDEase_dom"/>
</dbReference>
<dbReference type="PANTHER" id="PTHR11347">
    <property type="entry name" value="CYCLIC NUCLEOTIDE PHOSPHODIESTERASE"/>
    <property type="match status" value="1"/>
</dbReference>
<name>A0A1J1HU96_9DIPT</name>
<protein>
    <recommendedName>
        <fullName evidence="5">Phosphodiesterase</fullName>
        <ecNumber evidence="5">3.1.4.-</ecNumber>
    </recommendedName>
</protein>
<evidence type="ECO:0000256" key="3">
    <source>
        <dbReference type="PIRSR" id="PIRSR623088-1"/>
    </source>
</evidence>
<dbReference type="PROSITE" id="PS00126">
    <property type="entry name" value="PDEASE_I_1"/>
    <property type="match status" value="1"/>
</dbReference>
<evidence type="ECO:0000256" key="4">
    <source>
        <dbReference type="PIRSR" id="PIRSR623088-3"/>
    </source>
</evidence>
<feature type="active site" description="Proton donor" evidence="3">
    <location>
        <position position="337"/>
    </location>
</feature>
<dbReference type="InterPro" id="IPR023174">
    <property type="entry name" value="PDEase_CS"/>
</dbReference>
<dbReference type="InterPro" id="IPR002073">
    <property type="entry name" value="PDEase_catalytic_dom"/>
</dbReference>
<dbReference type="Pfam" id="PF00233">
    <property type="entry name" value="PDEase_I"/>
    <property type="match status" value="1"/>
</dbReference>
<evidence type="ECO:0000313" key="8">
    <source>
        <dbReference type="EMBL" id="CRK90070.1"/>
    </source>
</evidence>
<dbReference type="InterPro" id="IPR036971">
    <property type="entry name" value="PDEase_catalytic_dom_sf"/>
</dbReference>
<feature type="binding site" evidence="4">
    <location>
        <position position="377"/>
    </location>
    <ligand>
        <name>Zn(2+)</name>
        <dbReference type="ChEBI" id="CHEBI:29105"/>
        <label>1</label>
    </ligand>
</feature>
<keyword evidence="1 4" id="KW-0479">Metal-binding</keyword>
<dbReference type="GO" id="GO:0004114">
    <property type="term" value="F:3',5'-cyclic-nucleotide phosphodiesterase activity"/>
    <property type="evidence" value="ECO:0007669"/>
    <property type="project" value="InterPro"/>
</dbReference>
<dbReference type="STRING" id="568069.A0A1J1HU96"/>
<comment type="cofactor">
    <cofactor evidence="5">
        <name>a divalent metal cation</name>
        <dbReference type="ChEBI" id="CHEBI:60240"/>
    </cofactor>
    <text evidence="5">Binds 2 divalent metal cations per subunit. Site 1 may preferentially bind zinc ions, while site 2 has a preference for magnesium and/or manganese ions.</text>
</comment>
<feature type="binding site" evidence="4">
    <location>
        <position position="378"/>
    </location>
    <ligand>
        <name>Zn(2+)</name>
        <dbReference type="ChEBI" id="CHEBI:29105"/>
        <label>2</label>
    </ligand>
</feature>
<keyword evidence="2 5" id="KW-0378">Hydrolase</keyword>
<reference evidence="8 9" key="1">
    <citation type="submission" date="2015-04" db="EMBL/GenBank/DDBJ databases">
        <authorList>
            <person name="Syromyatnikov M.Y."/>
            <person name="Popov V.N."/>
        </authorList>
    </citation>
    <scope>NUCLEOTIDE SEQUENCE [LARGE SCALE GENOMIC DNA]</scope>
</reference>
<feature type="compositionally biased region" description="Polar residues" evidence="6">
    <location>
        <begin position="166"/>
        <end position="181"/>
    </location>
</feature>
<dbReference type="PRINTS" id="PR00387">
    <property type="entry name" value="PDIESTERASE1"/>
</dbReference>
<dbReference type="GO" id="GO:0046872">
    <property type="term" value="F:metal ion binding"/>
    <property type="evidence" value="ECO:0007669"/>
    <property type="project" value="UniProtKB-KW"/>
</dbReference>
<dbReference type="CDD" id="cd00077">
    <property type="entry name" value="HDc"/>
    <property type="match status" value="1"/>
</dbReference>
<feature type="binding site" evidence="4">
    <location>
        <position position="378"/>
    </location>
    <ligand>
        <name>Zn(2+)</name>
        <dbReference type="ChEBI" id="CHEBI:29105"/>
        <label>1</label>
    </ligand>
</feature>
<dbReference type="PROSITE" id="PS51845">
    <property type="entry name" value="PDEASE_I_2"/>
    <property type="match status" value="1"/>
</dbReference>
<dbReference type="OrthoDB" id="546632at2759"/>
<evidence type="ECO:0000256" key="6">
    <source>
        <dbReference type="SAM" id="MobiDB-lite"/>
    </source>
</evidence>
<evidence type="ECO:0000256" key="5">
    <source>
        <dbReference type="RuleBase" id="RU363067"/>
    </source>
</evidence>
<evidence type="ECO:0000256" key="2">
    <source>
        <dbReference type="ARBA" id="ARBA00022801"/>
    </source>
</evidence>
<dbReference type="EMBL" id="CVRI01000015">
    <property type="protein sequence ID" value="CRK90070.1"/>
    <property type="molecule type" value="Genomic_DNA"/>
</dbReference>
<dbReference type="GO" id="GO:0007165">
    <property type="term" value="P:signal transduction"/>
    <property type="evidence" value="ECO:0007669"/>
    <property type="project" value="InterPro"/>
</dbReference>
<feature type="compositionally biased region" description="Polar residues" evidence="6">
    <location>
        <begin position="126"/>
        <end position="149"/>
    </location>
</feature>
<feature type="domain" description="PDEase" evidence="7">
    <location>
        <begin position="261"/>
        <end position="479"/>
    </location>
</feature>
<organism evidence="8 9">
    <name type="scientific">Clunio marinus</name>
    <dbReference type="NCBI Taxonomy" id="568069"/>
    <lineage>
        <taxon>Eukaryota</taxon>
        <taxon>Metazoa</taxon>
        <taxon>Ecdysozoa</taxon>
        <taxon>Arthropoda</taxon>
        <taxon>Hexapoda</taxon>
        <taxon>Insecta</taxon>
        <taxon>Pterygota</taxon>
        <taxon>Neoptera</taxon>
        <taxon>Endopterygota</taxon>
        <taxon>Diptera</taxon>
        <taxon>Nematocera</taxon>
        <taxon>Chironomoidea</taxon>
        <taxon>Chironomidae</taxon>
        <taxon>Clunio</taxon>
    </lineage>
</organism>
<evidence type="ECO:0000313" key="9">
    <source>
        <dbReference type="Proteomes" id="UP000183832"/>
    </source>
</evidence>
<comment type="similarity">
    <text evidence="5">Belongs to the cyclic nucleotide phosphodiesterase family.</text>
</comment>